<reference evidence="4 5" key="1">
    <citation type="submission" date="2021-05" db="EMBL/GenBank/DDBJ databases">
        <title>Genetic and Functional Diversity in Clade A Lucinid endosymbionts from the Bahamas.</title>
        <authorList>
            <person name="Giani N.M."/>
            <person name="Engel A.S."/>
            <person name="Campbell B.J."/>
        </authorList>
    </citation>
    <scope>NUCLEOTIDE SEQUENCE [LARGE SCALE GENOMIC DNA]</scope>
    <source>
        <strain evidence="4">LUC16012Gg_MoonRockCtena</strain>
    </source>
</reference>
<evidence type="ECO:0000313" key="5">
    <source>
        <dbReference type="Proteomes" id="UP000770889"/>
    </source>
</evidence>
<sequence>MALKITKSVSIPDSEIEITAIRSQGAGGQHVNKVASAVHLRFDINNSSLPERYRDQLLMLNDRRINKHGIIVIKAQRYRDQERNREDALHRLQKLLTRGAVSAKKRIPTRPTRASNRRRLDSKTRHGRQKLLRRRVDE</sequence>
<dbReference type="InterPro" id="IPR045853">
    <property type="entry name" value="Pep_chain_release_fac_I_sf"/>
</dbReference>
<dbReference type="SUPFAM" id="SSF75620">
    <property type="entry name" value="Release factor"/>
    <property type="match status" value="1"/>
</dbReference>
<dbReference type="GO" id="GO:0072344">
    <property type="term" value="P:rescue of stalled ribosome"/>
    <property type="evidence" value="ECO:0007669"/>
    <property type="project" value="TreeGrafter"/>
</dbReference>
<feature type="region of interest" description="Disordered" evidence="2">
    <location>
        <begin position="100"/>
        <end position="138"/>
    </location>
</feature>
<keyword evidence="4" id="KW-0378">Hydrolase</keyword>
<feature type="compositionally biased region" description="Basic residues" evidence="2">
    <location>
        <begin position="125"/>
        <end position="138"/>
    </location>
</feature>
<dbReference type="GO" id="GO:0003747">
    <property type="term" value="F:translation release factor activity"/>
    <property type="evidence" value="ECO:0007669"/>
    <property type="project" value="InterPro"/>
</dbReference>
<gene>
    <name evidence="4" type="primary">arfB</name>
    <name evidence="4" type="ORF">KME65_16310</name>
</gene>
<name>A0A944MBC6_9GAMM</name>
<dbReference type="InterPro" id="IPR000352">
    <property type="entry name" value="Pep_chain_release_fac_I"/>
</dbReference>
<evidence type="ECO:0000256" key="2">
    <source>
        <dbReference type="SAM" id="MobiDB-lite"/>
    </source>
</evidence>
<dbReference type="PROSITE" id="PS00745">
    <property type="entry name" value="RF_PROK_I"/>
    <property type="match status" value="1"/>
</dbReference>
<feature type="domain" description="Prokaryotic-type class I peptide chain release factors" evidence="3">
    <location>
        <begin position="22"/>
        <end position="38"/>
    </location>
</feature>
<dbReference type="AlphaFoldDB" id="A0A944MBC6"/>
<dbReference type="PANTHER" id="PTHR47814:SF1">
    <property type="entry name" value="PEPTIDYL-TRNA HYDROLASE ARFB"/>
    <property type="match status" value="1"/>
</dbReference>
<evidence type="ECO:0000313" key="4">
    <source>
        <dbReference type="EMBL" id="MBT2990520.1"/>
    </source>
</evidence>
<dbReference type="Gene3D" id="3.30.160.20">
    <property type="match status" value="1"/>
</dbReference>
<comment type="caution">
    <text evidence="4">The sequence shown here is derived from an EMBL/GenBank/DDBJ whole genome shotgun (WGS) entry which is preliminary data.</text>
</comment>
<dbReference type="Proteomes" id="UP000770889">
    <property type="component" value="Unassembled WGS sequence"/>
</dbReference>
<evidence type="ECO:0000259" key="3">
    <source>
        <dbReference type="PROSITE" id="PS00745"/>
    </source>
</evidence>
<dbReference type="EMBL" id="JAHHGM010000017">
    <property type="protein sequence ID" value="MBT2990520.1"/>
    <property type="molecule type" value="Genomic_DNA"/>
</dbReference>
<dbReference type="GO" id="GO:0043022">
    <property type="term" value="F:ribosome binding"/>
    <property type="evidence" value="ECO:0007669"/>
    <property type="project" value="TreeGrafter"/>
</dbReference>
<comment type="similarity">
    <text evidence="1">Belongs to the prokaryotic/mitochondrial release factor family.</text>
</comment>
<organism evidence="4 5">
    <name type="scientific">Candidatus Thiodiazotropha taylori</name>
    <dbReference type="NCBI Taxonomy" id="2792791"/>
    <lineage>
        <taxon>Bacteria</taxon>
        <taxon>Pseudomonadati</taxon>
        <taxon>Pseudomonadota</taxon>
        <taxon>Gammaproteobacteria</taxon>
        <taxon>Chromatiales</taxon>
        <taxon>Sedimenticolaceae</taxon>
        <taxon>Candidatus Thiodiazotropha</taxon>
    </lineage>
</organism>
<dbReference type="Pfam" id="PF00472">
    <property type="entry name" value="RF-1"/>
    <property type="match status" value="1"/>
</dbReference>
<accession>A0A944MBC6</accession>
<dbReference type="GO" id="GO:0004045">
    <property type="term" value="F:peptidyl-tRNA hydrolase activity"/>
    <property type="evidence" value="ECO:0007669"/>
    <property type="project" value="UniProtKB-EC"/>
</dbReference>
<dbReference type="EC" id="3.1.1.29" evidence="4"/>
<evidence type="ECO:0000256" key="1">
    <source>
        <dbReference type="ARBA" id="ARBA00010835"/>
    </source>
</evidence>
<protein>
    <submittedName>
        <fullName evidence="4">Aminoacyl-tRNA hydrolase</fullName>
        <ecNumber evidence="4">3.1.1.29</ecNumber>
    </submittedName>
</protein>
<proteinExistence type="inferred from homology"/>
<dbReference type="NCBIfam" id="NF006718">
    <property type="entry name" value="PRK09256.1"/>
    <property type="match status" value="1"/>
</dbReference>
<dbReference type="PANTHER" id="PTHR47814">
    <property type="entry name" value="PEPTIDYL-TRNA HYDROLASE ARFB"/>
    <property type="match status" value="1"/>
</dbReference>